<sequence>MAAGDCCVPPASHFFDNSAESLGVRAYTNGAQGATEAVILVSDIFGWSSPLLRKLADKVAAAGYLVVVPDLLNNDPFKPAESGSPYATFPAWIKNHEPPKSIQQCKKIVALLKSKGITSIGIAGFCWGAKVAALMGREDSVRAVVLLHPSFVTVDDMREIRAPVAILAAEVDQRTPAAVIEESRAILASRAEVESFIKFFPGASHGWTVRYDVTNSRAVAQAEEAHQDMLSWFWRFLK</sequence>
<evidence type="ECO:0000313" key="4">
    <source>
        <dbReference type="Proteomes" id="UP000001514"/>
    </source>
</evidence>
<evidence type="ECO:0000313" key="3">
    <source>
        <dbReference type="EMBL" id="EFJ24803.1"/>
    </source>
</evidence>
<dbReference type="Pfam" id="PF01738">
    <property type="entry name" value="DLH"/>
    <property type="match status" value="1"/>
</dbReference>
<name>D8RS36_SELML</name>
<dbReference type="OMA" id="PKQKWAK"/>
<reference evidence="3 4" key="1">
    <citation type="journal article" date="2011" name="Science">
        <title>The Selaginella genome identifies genetic changes associated with the evolution of vascular plants.</title>
        <authorList>
            <person name="Banks J.A."/>
            <person name="Nishiyama T."/>
            <person name="Hasebe M."/>
            <person name="Bowman J.L."/>
            <person name="Gribskov M."/>
            <person name="dePamphilis C."/>
            <person name="Albert V.A."/>
            <person name="Aono N."/>
            <person name="Aoyama T."/>
            <person name="Ambrose B.A."/>
            <person name="Ashton N.W."/>
            <person name="Axtell M.J."/>
            <person name="Barker E."/>
            <person name="Barker M.S."/>
            <person name="Bennetzen J.L."/>
            <person name="Bonawitz N.D."/>
            <person name="Chapple C."/>
            <person name="Cheng C."/>
            <person name="Correa L.G."/>
            <person name="Dacre M."/>
            <person name="DeBarry J."/>
            <person name="Dreyer I."/>
            <person name="Elias M."/>
            <person name="Engstrom E.M."/>
            <person name="Estelle M."/>
            <person name="Feng L."/>
            <person name="Finet C."/>
            <person name="Floyd S.K."/>
            <person name="Frommer W.B."/>
            <person name="Fujita T."/>
            <person name="Gramzow L."/>
            <person name="Gutensohn M."/>
            <person name="Harholt J."/>
            <person name="Hattori M."/>
            <person name="Heyl A."/>
            <person name="Hirai T."/>
            <person name="Hiwatashi Y."/>
            <person name="Ishikawa M."/>
            <person name="Iwata M."/>
            <person name="Karol K.G."/>
            <person name="Koehler B."/>
            <person name="Kolukisaoglu U."/>
            <person name="Kubo M."/>
            <person name="Kurata T."/>
            <person name="Lalonde S."/>
            <person name="Li K."/>
            <person name="Li Y."/>
            <person name="Litt A."/>
            <person name="Lyons E."/>
            <person name="Manning G."/>
            <person name="Maruyama T."/>
            <person name="Michael T.P."/>
            <person name="Mikami K."/>
            <person name="Miyazaki S."/>
            <person name="Morinaga S."/>
            <person name="Murata T."/>
            <person name="Mueller-Roeber B."/>
            <person name="Nelson D.R."/>
            <person name="Obara M."/>
            <person name="Oguri Y."/>
            <person name="Olmstead R.G."/>
            <person name="Onodera N."/>
            <person name="Petersen B.L."/>
            <person name="Pils B."/>
            <person name="Prigge M."/>
            <person name="Rensing S.A."/>
            <person name="Riano-Pachon D.M."/>
            <person name="Roberts A.W."/>
            <person name="Sato Y."/>
            <person name="Scheller H.V."/>
            <person name="Schulz B."/>
            <person name="Schulz C."/>
            <person name="Shakirov E.V."/>
            <person name="Shibagaki N."/>
            <person name="Shinohara N."/>
            <person name="Shippen D.E."/>
            <person name="Soerensen I."/>
            <person name="Sotooka R."/>
            <person name="Sugimoto N."/>
            <person name="Sugita M."/>
            <person name="Sumikawa N."/>
            <person name="Tanurdzic M."/>
            <person name="Theissen G."/>
            <person name="Ulvskov P."/>
            <person name="Wakazuki S."/>
            <person name="Weng J.K."/>
            <person name="Willats W.W."/>
            <person name="Wipf D."/>
            <person name="Wolf P.G."/>
            <person name="Yang L."/>
            <person name="Zimmer A.D."/>
            <person name="Zhu Q."/>
            <person name="Mitros T."/>
            <person name="Hellsten U."/>
            <person name="Loque D."/>
            <person name="Otillar R."/>
            <person name="Salamov A."/>
            <person name="Schmutz J."/>
            <person name="Shapiro H."/>
            <person name="Lindquist E."/>
            <person name="Lucas S."/>
            <person name="Rokhsar D."/>
            <person name="Grigoriev I.V."/>
        </authorList>
    </citation>
    <scope>NUCLEOTIDE SEQUENCE [LARGE SCALE GENOMIC DNA]</scope>
</reference>
<keyword evidence="4" id="KW-1185">Reference proteome</keyword>
<dbReference type="EMBL" id="GL377623">
    <property type="protein sequence ID" value="EFJ15446.1"/>
    <property type="molecule type" value="Genomic_DNA"/>
</dbReference>
<proteinExistence type="predicted"/>
<dbReference type="KEGG" id="smo:SELMODRAFT_268730"/>
<dbReference type="InParanoid" id="D8RS36"/>
<evidence type="ECO:0000313" key="2">
    <source>
        <dbReference type="EMBL" id="EFJ15446.1"/>
    </source>
</evidence>
<organism evidence="4">
    <name type="scientific">Selaginella moellendorffii</name>
    <name type="common">Spikemoss</name>
    <dbReference type="NCBI Taxonomy" id="88036"/>
    <lineage>
        <taxon>Eukaryota</taxon>
        <taxon>Viridiplantae</taxon>
        <taxon>Streptophyta</taxon>
        <taxon>Embryophyta</taxon>
        <taxon>Tracheophyta</taxon>
        <taxon>Lycopodiopsida</taxon>
        <taxon>Selaginellales</taxon>
        <taxon>Selaginellaceae</taxon>
        <taxon>Selaginella</taxon>
    </lineage>
</organism>
<dbReference type="PANTHER" id="PTHR17630">
    <property type="entry name" value="DIENELACTONE HYDROLASE"/>
    <property type="match status" value="1"/>
</dbReference>
<dbReference type="HOGENOM" id="CLU_054590_8_0_1"/>
<dbReference type="KEGG" id="smo:SELMODRAFT_173745"/>
<dbReference type="Gramene" id="EFJ15446">
    <property type="protein sequence ID" value="EFJ15446"/>
    <property type="gene ID" value="SELMODRAFT_268730"/>
</dbReference>
<dbReference type="InterPro" id="IPR029058">
    <property type="entry name" value="AB_hydrolase_fold"/>
</dbReference>
<dbReference type="AlphaFoldDB" id="D8RS36"/>
<dbReference type="Gene3D" id="3.40.50.1820">
    <property type="entry name" value="alpha/beta hydrolase"/>
    <property type="match status" value="1"/>
</dbReference>
<feature type="domain" description="Dienelactone hydrolase" evidence="1">
    <location>
        <begin position="25"/>
        <end position="236"/>
    </location>
</feature>
<accession>D8RS36</accession>
<dbReference type="SUPFAM" id="SSF53474">
    <property type="entry name" value="alpha/beta-Hydrolases"/>
    <property type="match status" value="1"/>
</dbReference>
<dbReference type="InterPro" id="IPR002925">
    <property type="entry name" value="Dienelactn_hydro"/>
</dbReference>
<dbReference type="EMBL" id="GL377588">
    <property type="protein sequence ID" value="EFJ24803.1"/>
    <property type="molecule type" value="Genomic_DNA"/>
</dbReference>
<dbReference type="OrthoDB" id="17560at2759"/>
<dbReference type="Proteomes" id="UP000001514">
    <property type="component" value="Unassembled WGS sequence"/>
</dbReference>
<dbReference type="eggNOG" id="KOG3043">
    <property type="taxonomic scope" value="Eukaryota"/>
</dbReference>
<dbReference type="STRING" id="88036.D8RS36"/>
<dbReference type="PANTHER" id="PTHR17630:SF44">
    <property type="entry name" value="PROTEIN AIM2"/>
    <property type="match status" value="1"/>
</dbReference>
<dbReference type="GO" id="GO:0016787">
    <property type="term" value="F:hydrolase activity"/>
    <property type="evidence" value="ECO:0007669"/>
    <property type="project" value="InterPro"/>
</dbReference>
<gene>
    <name evidence="3" type="ORF">SELMODRAFT_173745</name>
    <name evidence="2" type="ORF">SELMODRAFT_268730</name>
</gene>
<protein>
    <recommendedName>
        <fullName evidence="1">Dienelactone hydrolase domain-containing protein</fullName>
    </recommendedName>
</protein>
<dbReference type="Gramene" id="EFJ24803">
    <property type="protein sequence ID" value="EFJ24803"/>
    <property type="gene ID" value="SELMODRAFT_173745"/>
</dbReference>
<evidence type="ECO:0000259" key="1">
    <source>
        <dbReference type="Pfam" id="PF01738"/>
    </source>
</evidence>
<dbReference type="FunCoup" id="D8RS36">
    <property type="interactions" value="1979"/>
</dbReference>